<dbReference type="KEGG" id="btrm:SAMEA390648701762"/>
<gene>
    <name evidence="2" type="ORF">SAMEA3906487_01762</name>
</gene>
<dbReference type="InterPro" id="IPR008972">
    <property type="entry name" value="Cupredoxin"/>
</dbReference>
<name>A0A157SFX1_9BORD</name>
<accession>A0A157SFX1</accession>
<dbReference type="Proteomes" id="UP000076825">
    <property type="component" value="Chromosome 1"/>
</dbReference>
<dbReference type="AlphaFoldDB" id="A0A157SFX1"/>
<keyword evidence="3" id="KW-1185">Reference proteome</keyword>
<evidence type="ECO:0000256" key="1">
    <source>
        <dbReference type="ARBA" id="ARBA00004418"/>
    </source>
</evidence>
<reference evidence="2 3" key="1">
    <citation type="submission" date="2016-04" db="EMBL/GenBank/DDBJ databases">
        <authorList>
            <consortium name="Pathogen Informatics"/>
        </authorList>
    </citation>
    <scope>NUCLEOTIDE SEQUENCE [LARGE SCALE GENOMIC DNA]</scope>
    <source>
        <strain evidence="2 3">H044680328</strain>
    </source>
</reference>
<protein>
    <submittedName>
        <fullName evidence="2">Azurin</fullName>
    </submittedName>
</protein>
<evidence type="ECO:0000313" key="3">
    <source>
        <dbReference type="Proteomes" id="UP000076825"/>
    </source>
</evidence>
<dbReference type="STRING" id="123899.SAMEA3906487_01762"/>
<dbReference type="GO" id="GO:0042597">
    <property type="term" value="C:periplasmic space"/>
    <property type="evidence" value="ECO:0007669"/>
    <property type="project" value="UniProtKB-SubCell"/>
</dbReference>
<dbReference type="EMBL" id="LT546645">
    <property type="protein sequence ID" value="SAI69372.1"/>
    <property type="molecule type" value="Genomic_DNA"/>
</dbReference>
<sequence>MLGGQETATVTFPLAALTAGQPYTCFCAFPAHAAQMRGTLVVGGELGHPHVHIDGLIKPA</sequence>
<organism evidence="2 3">
    <name type="scientific">Bordetella trematum</name>
    <dbReference type="NCBI Taxonomy" id="123899"/>
    <lineage>
        <taxon>Bacteria</taxon>
        <taxon>Pseudomonadati</taxon>
        <taxon>Pseudomonadota</taxon>
        <taxon>Betaproteobacteria</taxon>
        <taxon>Burkholderiales</taxon>
        <taxon>Alcaligenaceae</taxon>
        <taxon>Bordetella</taxon>
    </lineage>
</organism>
<dbReference type="PATRIC" id="fig|123899.6.peg.1748"/>
<evidence type="ECO:0000313" key="2">
    <source>
        <dbReference type="EMBL" id="SAI69372.1"/>
    </source>
</evidence>
<comment type="subcellular location">
    <subcellularLocation>
        <location evidence="1">Periplasm</location>
    </subcellularLocation>
</comment>
<dbReference type="SUPFAM" id="SSF49503">
    <property type="entry name" value="Cupredoxins"/>
    <property type="match status" value="1"/>
</dbReference>
<dbReference type="Gene3D" id="2.60.40.420">
    <property type="entry name" value="Cupredoxins - blue copper proteins"/>
    <property type="match status" value="1"/>
</dbReference>
<proteinExistence type="predicted"/>